<dbReference type="PANTHER" id="PTHR46378">
    <property type="entry name" value="STEROL REGULATORY ELEMENT-BINDING PROTEIN CLEAVAGE-ACTIVATING PROTEIN"/>
    <property type="match status" value="1"/>
</dbReference>
<dbReference type="GO" id="GO:0045540">
    <property type="term" value="P:regulation of cholesterol biosynthetic process"/>
    <property type="evidence" value="ECO:0007669"/>
    <property type="project" value="TreeGrafter"/>
</dbReference>
<evidence type="ECO:0000259" key="10">
    <source>
        <dbReference type="Pfam" id="PF24017"/>
    </source>
</evidence>
<name>A0A914WWA5_9BILA</name>
<evidence type="ECO:0000256" key="1">
    <source>
        <dbReference type="ARBA" id="ARBA00004477"/>
    </source>
</evidence>
<keyword evidence="3" id="KW-0256">Endoplasmic reticulum</keyword>
<feature type="compositionally biased region" description="Low complexity" evidence="8">
    <location>
        <begin position="303"/>
        <end position="314"/>
    </location>
</feature>
<dbReference type="GO" id="GO:0032933">
    <property type="term" value="P:SREBP signaling pathway"/>
    <property type="evidence" value="ECO:0007669"/>
    <property type="project" value="InterPro"/>
</dbReference>
<feature type="region of interest" description="Disordered" evidence="8">
    <location>
        <begin position="290"/>
        <end position="377"/>
    </location>
</feature>
<keyword evidence="7" id="KW-0853">WD repeat</keyword>
<dbReference type="InterPro" id="IPR015943">
    <property type="entry name" value="WD40/YVTN_repeat-like_dom_sf"/>
</dbReference>
<dbReference type="InterPro" id="IPR001680">
    <property type="entry name" value="WD40_rpt"/>
</dbReference>
<evidence type="ECO:0000256" key="8">
    <source>
        <dbReference type="SAM" id="MobiDB-lite"/>
    </source>
</evidence>
<accession>A0A914WWA5</accession>
<evidence type="ECO:0000256" key="9">
    <source>
        <dbReference type="SAM" id="Phobius"/>
    </source>
</evidence>
<sequence length="689" mass="75767">MKRRGKLFNSANKKSNRLRILYYWTRTRIVQRVIMVVTVVWILWLAFIVHQWRLLGNSPKSVDSQSNETDSASDGFGVSHRRISTAPLEWSLWQKRTFRWWPVLLDEYNMSLSGHYITFLPPIVLSAIVPPDDSSIKYSGGARERTVAQEQTQLASGDDSGGVGLTVGGPGTELKYRISWLELQMTVILVISVSLFATVAAFILYVCFWRHGGDASRIAQEVMQSPKKTHRRVGSRAIVEAVPLVFAGHERDVECVCYDDSGIIASSCIGGRLLVWNAATGDCFRQLPRAGPNVAPPPRSRMPGVSISEAPSSSPEHESLLRRRAVSNVSAASGQSGSSFLTSRSPNVSISEPVDFGARGDEQQRSATVTAAPAAPVPPPPSQIWCMTMNKQNIILAGCANGTVEIWDVASGNALGLYNRSSIGVTYVQLKGNRLIVARLNGMLDFVELRFSQNANQMPTKVIQCTHLNTVTAHQLPINALRVAAISAVTASDDHTLKLFDLRTCRQTHTLNGHNAPVLIVCVDETDQVIYSSCAQGNIFCWDLIDGALLRTLDDAFYTNAPVQLACTDALLIGYSNDRKLWMWQKSNGQLITSIKREGDTNNNNCAPALTSSKSCLVALSDQTAVTSQGASVTFWDLRYKVMLRELHLDKPSCVDIEKLIAIDAQSVACCKANNVYRINMPIIRLKNS</sequence>
<keyword evidence="6" id="KW-0325">Glycoprotein</keyword>
<dbReference type="GO" id="GO:0000139">
    <property type="term" value="C:Golgi membrane"/>
    <property type="evidence" value="ECO:0007669"/>
    <property type="project" value="InterPro"/>
</dbReference>
<dbReference type="GO" id="GO:0032936">
    <property type="term" value="C:SREBP-SCAP complex"/>
    <property type="evidence" value="ECO:0007669"/>
    <property type="project" value="TreeGrafter"/>
</dbReference>
<reference evidence="12" key="1">
    <citation type="submission" date="2022-11" db="UniProtKB">
        <authorList>
            <consortium name="WormBaseParasite"/>
        </authorList>
    </citation>
    <scope>IDENTIFICATION</scope>
</reference>
<evidence type="ECO:0000313" key="11">
    <source>
        <dbReference type="Proteomes" id="UP000887566"/>
    </source>
</evidence>
<evidence type="ECO:0000256" key="5">
    <source>
        <dbReference type="ARBA" id="ARBA00023136"/>
    </source>
</evidence>
<evidence type="ECO:0000256" key="2">
    <source>
        <dbReference type="ARBA" id="ARBA00022692"/>
    </source>
</evidence>
<dbReference type="SUPFAM" id="SSF50978">
    <property type="entry name" value="WD40 repeat-like"/>
    <property type="match status" value="1"/>
</dbReference>
<keyword evidence="2 9" id="KW-0812">Transmembrane</keyword>
<feature type="transmembrane region" description="Helical" evidence="9">
    <location>
        <begin position="183"/>
        <end position="208"/>
    </location>
</feature>
<protein>
    <submittedName>
        <fullName evidence="12">Sterol regulatory element-binding protein cleavage-activating protein</fullName>
    </submittedName>
</protein>
<feature type="domain" description="SCAP beta-propeller" evidence="10">
    <location>
        <begin position="360"/>
        <end position="670"/>
    </location>
</feature>
<organism evidence="11 12">
    <name type="scientific">Plectus sambesii</name>
    <dbReference type="NCBI Taxonomy" id="2011161"/>
    <lineage>
        <taxon>Eukaryota</taxon>
        <taxon>Metazoa</taxon>
        <taxon>Ecdysozoa</taxon>
        <taxon>Nematoda</taxon>
        <taxon>Chromadorea</taxon>
        <taxon>Plectida</taxon>
        <taxon>Plectina</taxon>
        <taxon>Plectoidea</taxon>
        <taxon>Plectidae</taxon>
        <taxon>Plectus</taxon>
    </lineage>
</organism>
<dbReference type="GO" id="GO:0005789">
    <property type="term" value="C:endoplasmic reticulum membrane"/>
    <property type="evidence" value="ECO:0007669"/>
    <property type="project" value="UniProtKB-SubCell"/>
</dbReference>
<keyword evidence="4 9" id="KW-1133">Transmembrane helix</keyword>
<dbReference type="PROSITE" id="PS50082">
    <property type="entry name" value="WD_REPEATS_2"/>
    <property type="match status" value="1"/>
</dbReference>
<dbReference type="Proteomes" id="UP000887566">
    <property type="component" value="Unplaced"/>
</dbReference>
<dbReference type="AlphaFoldDB" id="A0A914WWA5"/>
<feature type="compositionally biased region" description="Polar residues" evidence="8">
    <location>
        <begin position="327"/>
        <end position="350"/>
    </location>
</feature>
<dbReference type="WBParaSite" id="PSAMB.scaffold5490size11575.g26739.t1">
    <property type="protein sequence ID" value="PSAMB.scaffold5490size11575.g26739.t1"/>
    <property type="gene ID" value="PSAMB.scaffold5490size11575.g26739"/>
</dbReference>
<dbReference type="PANTHER" id="PTHR46378:SF1">
    <property type="entry name" value="STEROL REGULATORY ELEMENT-BINDING PROTEIN CLEAVAGE-ACTIVATING PROTEIN"/>
    <property type="match status" value="1"/>
</dbReference>
<dbReference type="InterPro" id="IPR036322">
    <property type="entry name" value="WD40_repeat_dom_sf"/>
</dbReference>
<feature type="repeat" description="WD" evidence="7">
    <location>
        <begin position="511"/>
        <end position="552"/>
    </location>
</feature>
<evidence type="ECO:0000256" key="3">
    <source>
        <dbReference type="ARBA" id="ARBA00022824"/>
    </source>
</evidence>
<evidence type="ECO:0000256" key="6">
    <source>
        <dbReference type="ARBA" id="ARBA00023180"/>
    </source>
</evidence>
<keyword evidence="11" id="KW-1185">Reference proteome</keyword>
<proteinExistence type="predicted"/>
<dbReference type="Gene3D" id="2.130.10.10">
    <property type="entry name" value="YVTN repeat-like/Quinoprotein amine dehydrogenase"/>
    <property type="match status" value="1"/>
</dbReference>
<evidence type="ECO:0000256" key="4">
    <source>
        <dbReference type="ARBA" id="ARBA00022989"/>
    </source>
</evidence>
<dbReference type="GO" id="GO:0032934">
    <property type="term" value="F:sterol binding"/>
    <property type="evidence" value="ECO:0007669"/>
    <property type="project" value="InterPro"/>
</dbReference>
<dbReference type="Pfam" id="PF24017">
    <property type="entry name" value="Beta-prop_SCAP"/>
    <property type="match status" value="1"/>
</dbReference>
<dbReference type="InterPro" id="IPR030225">
    <property type="entry name" value="SCAP"/>
</dbReference>
<evidence type="ECO:0000256" key="7">
    <source>
        <dbReference type="PROSITE-ProRule" id="PRU00221"/>
    </source>
</evidence>
<feature type="transmembrane region" description="Helical" evidence="9">
    <location>
        <begin position="29"/>
        <end position="49"/>
    </location>
</feature>
<keyword evidence="5 9" id="KW-0472">Membrane</keyword>
<dbReference type="SMART" id="SM00320">
    <property type="entry name" value="WD40"/>
    <property type="match status" value="4"/>
</dbReference>
<dbReference type="InterPro" id="IPR057042">
    <property type="entry name" value="Beta-prop_SCAP"/>
</dbReference>
<evidence type="ECO:0000313" key="12">
    <source>
        <dbReference type="WBParaSite" id="PSAMB.scaffold5490size11575.g26739.t1"/>
    </source>
</evidence>
<comment type="subcellular location">
    <subcellularLocation>
        <location evidence="1">Endoplasmic reticulum membrane</location>
        <topology evidence="1">Multi-pass membrane protein</topology>
    </subcellularLocation>
</comment>